<accession>A0A2A9D4Z4</accession>
<sequence>MLLTIDPGDVRSHVAPVMVEAFPALEVLDGQPLQVAIQSLPDLALLETHVSSAKERWKTVRRDFENLV</sequence>
<protein>
    <submittedName>
        <fullName evidence="1">Uncharacterized protein</fullName>
    </submittedName>
</protein>
<keyword evidence="2" id="KW-1185">Reference proteome</keyword>
<dbReference type="AlphaFoldDB" id="A0A2A9D4Z4"/>
<comment type="caution">
    <text evidence="1">The sequence shown here is derived from an EMBL/GenBank/DDBJ whole genome shotgun (WGS) entry which is preliminary data.</text>
</comment>
<evidence type="ECO:0000313" key="1">
    <source>
        <dbReference type="EMBL" id="PFG20920.1"/>
    </source>
</evidence>
<name>A0A2A9D4Z4_9MICO</name>
<dbReference type="RefSeq" id="WP_098469832.1">
    <property type="nucleotide sequence ID" value="NZ_PDJD01000001.1"/>
</dbReference>
<gene>
    <name evidence="1" type="ORF">ATL40_2536</name>
</gene>
<organism evidence="1 2">
    <name type="scientific">Serinibacter salmoneus</name>
    <dbReference type="NCBI Taxonomy" id="556530"/>
    <lineage>
        <taxon>Bacteria</taxon>
        <taxon>Bacillati</taxon>
        <taxon>Actinomycetota</taxon>
        <taxon>Actinomycetes</taxon>
        <taxon>Micrococcales</taxon>
        <taxon>Beutenbergiaceae</taxon>
        <taxon>Serinibacter</taxon>
    </lineage>
</organism>
<evidence type="ECO:0000313" key="2">
    <source>
        <dbReference type="Proteomes" id="UP000224915"/>
    </source>
</evidence>
<proteinExistence type="predicted"/>
<dbReference type="EMBL" id="PDJD01000001">
    <property type="protein sequence ID" value="PFG20920.1"/>
    <property type="molecule type" value="Genomic_DNA"/>
</dbReference>
<dbReference type="Proteomes" id="UP000224915">
    <property type="component" value="Unassembled WGS sequence"/>
</dbReference>
<reference evidence="1 2" key="1">
    <citation type="submission" date="2017-10" db="EMBL/GenBank/DDBJ databases">
        <title>Sequencing the genomes of 1000 actinobacteria strains.</title>
        <authorList>
            <person name="Klenk H.-P."/>
        </authorList>
    </citation>
    <scope>NUCLEOTIDE SEQUENCE [LARGE SCALE GENOMIC DNA]</scope>
    <source>
        <strain evidence="1 2">DSM 21801</strain>
    </source>
</reference>